<dbReference type="EMBL" id="DRNB01000068">
    <property type="protein sequence ID" value="HHJ63651.1"/>
    <property type="molecule type" value="Genomic_DNA"/>
</dbReference>
<protein>
    <recommendedName>
        <fullName evidence="2">Type IV pilus assembly protein PilM</fullName>
    </recommendedName>
</protein>
<dbReference type="InterPro" id="IPR043129">
    <property type="entry name" value="ATPase_NBD"/>
</dbReference>
<gene>
    <name evidence="1" type="ORF">ENJ61_01965</name>
</gene>
<accession>A0A7C5L521</accession>
<sequence length="387" mass="43870">MRYTGVDVNKLYSIDYSPLRGEWKPTGRSGRKIYVVPSHLTYVRIGETEITDLHDLRRHLALEVEERFGNPLWDVRLSGNLYCLALVRDFEPPEDSYALDPEVFSLARVATALGEEDCFVLDLGRHKTTLVEVKGAQLLSYRVVLKGGNFIDQLLSRELGLKPEEAERIRIEEGLKREAVRSAFERILESLGRDLSEEKVLLSGGLSRLRNIEEYFGTVLRNRYVDPELNSAFGAALKYVYRDCSPDFRGEELSHRDVKKVALVLSFSFLLFLGANLGLHLTEKRVLSGIRAVEKEKFREVFPGLPPMAVRDQVRSMVSAERYPLTEKLIKASGILKEGVKLYRIEYGNGVLRIVGEVSDKSVLEGTEARSLKKTPAGGYEFEVELR</sequence>
<dbReference type="SUPFAM" id="SSF53067">
    <property type="entry name" value="Actin-like ATPase domain"/>
    <property type="match status" value="1"/>
</dbReference>
<comment type="caution">
    <text evidence="1">The sequence shown here is derived from an EMBL/GenBank/DDBJ whole genome shotgun (WGS) entry which is preliminary data.</text>
</comment>
<dbReference type="AlphaFoldDB" id="A0A7C5L521"/>
<dbReference type="Proteomes" id="UP000885792">
    <property type="component" value="Unassembled WGS sequence"/>
</dbReference>
<dbReference type="Gene3D" id="3.30.420.40">
    <property type="match status" value="2"/>
</dbReference>
<evidence type="ECO:0000313" key="1">
    <source>
        <dbReference type="EMBL" id="HHJ63651.1"/>
    </source>
</evidence>
<reference evidence="1" key="1">
    <citation type="journal article" date="2020" name="mSystems">
        <title>Genome- and Community-Level Interaction Insights into Carbon Utilization and Element Cycling Functions of Hydrothermarchaeota in Hydrothermal Sediment.</title>
        <authorList>
            <person name="Zhou Z."/>
            <person name="Liu Y."/>
            <person name="Xu W."/>
            <person name="Pan J."/>
            <person name="Luo Z.H."/>
            <person name="Li M."/>
        </authorList>
    </citation>
    <scope>NUCLEOTIDE SEQUENCE [LARGE SCALE GENOMIC DNA]</scope>
    <source>
        <strain evidence="1">HyVt-501</strain>
    </source>
</reference>
<proteinExistence type="predicted"/>
<evidence type="ECO:0008006" key="2">
    <source>
        <dbReference type="Google" id="ProtNLM"/>
    </source>
</evidence>
<organism evidence="1">
    <name type="scientific">Aquifex aeolicus</name>
    <dbReference type="NCBI Taxonomy" id="63363"/>
    <lineage>
        <taxon>Bacteria</taxon>
        <taxon>Pseudomonadati</taxon>
        <taxon>Aquificota</taxon>
        <taxon>Aquificia</taxon>
        <taxon>Aquificales</taxon>
        <taxon>Aquificaceae</taxon>
        <taxon>Aquifex</taxon>
    </lineage>
</organism>
<name>A0A7C5L521_AQUAO</name>